<evidence type="ECO:0000256" key="8">
    <source>
        <dbReference type="ARBA" id="ARBA00022824"/>
    </source>
</evidence>
<evidence type="ECO:0000259" key="16">
    <source>
        <dbReference type="PROSITE" id="PS50042"/>
    </source>
</evidence>
<dbReference type="PANTHER" id="PTHR14226">
    <property type="entry name" value="NEUROPATHY TARGET ESTERASE/SWISS CHEESE D.MELANOGASTER"/>
    <property type="match status" value="1"/>
</dbReference>
<dbReference type="GO" id="GO:0005789">
    <property type="term" value="C:endoplasmic reticulum membrane"/>
    <property type="evidence" value="ECO:0007669"/>
    <property type="project" value="UniProtKB-SubCell"/>
</dbReference>
<evidence type="ECO:0000256" key="10">
    <source>
        <dbReference type="ARBA" id="ARBA00022989"/>
    </source>
</evidence>
<gene>
    <name evidence="18" type="ORF">EXIGLDRAFT_624438</name>
</gene>
<dbReference type="FunCoup" id="A0A165DDU4">
    <property type="interactions" value="177"/>
</dbReference>
<evidence type="ECO:0000313" key="18">
    <source>
        <dbReference type="EMBL" id="KZV84312.1"/>
    </source>
</evidence>
<dbReference type="SMART" id="SM00100">
    <property type="entry name" value="cNMP"/>
    <property type="match status" value="2"/>
</dbReference>
<dbReference type="Pfam" id="PF24179">
    <property type="entry name" value="NTE_Ploop"/>
    <property type="match status" value="1"/>
</dbReference>
<feature type="region of interest" description="Disordered" evidence="15">
    <location>
        <begin position="480"/>
        <end position="500"/>
    </location>
</feature>
<feature type="active site" description="Proton acceptor" evidence="13">
    <location>
        <position position="1311"/>
    </location>
</feature>
<dbReference type="SUPFAM" id="SSF51206">
    <property type="entry name" value="cAMP-binding domain-like"/>
    <property type="match status" value="3"/>
</dbReference>
<feature type="transmembrane region" description="Helical" evidence="14">
    <location>
        <begin position="68"/>
        <end position="88"/>
    </location>
</feature>
<feature type="short sequence motif" description="DGA/G" evidence="13">
    <location>
        <begin position="1311"/>
        <end position="1313"/>
    </location>
</feature>
<dbReference type="InterPro" id="IPR050301">
    <property type="entry name" value="NTE"/>
</dbReference>
<evidence type="ECO:0000256" key="11">
    <source>
        <dbReference type="ARBA" id="ARBA00023098"/>
    </source>
</evidence>
<evidence type="ECO:0000256" key="2">
    <source>
        <dbReference type="ARBA" id="ARBA00006636"/>
    </source>
</evidence>
<dbReference type="InterPro" id="IPR000595">
    <property type="entry name" value="cNMP-bd_dom"/>
</dbReference>
<dbReference type="CDD" id="cd00038">
    <property type="entry name" value="CAP_ED"/>
    <property type="match status" value="2"/>
</dbReference>
<keyword evidence="12 14" id="KW-0472">Membrane</keyword>
<reference evidence="18 19" key="1">
    <citation type="journal article" date="2016" name="Mol. Biol. Evol.">
        <title>Comparative Genomics of Early-Diverging Mushroom-Forming Fungi Provides Insights into the Origins of Lignocellulose Decay Capabilities.</title>
        <authorList>
            <person name="Nagy L.G."/>
            <person name="Riley R."/>
            <person name="Tritt A."/>
            <person name="Adam C."/>
            <person name="Daum C."/>
            <person name="Floudas D."/>
            <person name="Sun H."/>
            <person name="Yadav J.S."/>
            <person name="Pangilinan J."/>
            <person name="Larsson K.H."/>
            <person name="Matsuura K."/>
            <person name="Barry K."/>
            <person name="Labutti K."/>
            <person name="Kuo R."/>
            <person name="Ohm R.A."/>
            <person name="Bhattacharya S.S."/>
            <person name="Shirouzu T."/>
            <person name="Yoshinaga Y."/>
            <person name="Martin F.M."/>
            <person name="Grigoriev I.V."/>
            <person name="Hibbett D.S."/>
        </authorList>
    </citation>
    <scope>NUCLEOTIDE SEQUENCE [LARGE SCALE GENOMIC DNA]</scope>
    <source>
        <strain evidence="18 19">HHB12029</strain>
    </source>
</reference>
<comment type="subcellular location">
    <subcellularLocation>
        <location evidence="1 14">Endoplasmic reticulum membrane</location>
    </subcellularLocation>
</comment>
<evidence type="ECO:0000256" key="4">
    <source>
        <dbReference type="ARBA" id="ARBA00018317"/>
    </source>
</evidence>
<feature type="domain" description="PNPLA" evidence="17">
    <location>
        <begin position="1160"/>
        <end position="1324"/>
    </location>
</feature>
<feature type="domain" description="Cyclic nucleotide-binding" evidence="16">
    <location>
        <begin position="783"/>
        <end position="885"/>
    </location>
</feature>
<keyword evidence="6" id="KW-0677">Repeat</keyword>
<feature type="transmembrane region" description="Helical" evidence="14">
    <location>
        <begin position="20"/>
        <end position="36"/>
    </location>
</feature>
<dbReference type="GO" id="GO:0016042">
    <property type="term" value="P:lipid catabolic process"/>
    <property type="evidence" value="ECO:0007669"/>
    <property type="project" value="UniProtKB-UniRule"/>
</dbReference>
<organism evidence="18 19">
    <name type="scientific">Exidia glandulosa HHB12029</name>
    <dbReference type="NCBI Taxonomy" id="1314781"/>
    <lineage>
        <taxon>Eukaryota</taxon>
        <taxon>Fungi</taxon>
        <taxon>Dikarya</taxon>
        <taxon>Basidiomycota</taxon>
        <taxon>Agaricomycotina</taxon>
        <taxon>Agaricomycetes</taxon>
        <taxon>Auriculariales</taxon>
        <taxon>Exidiaceae</taxon>
        <taxon>Exidia</taxon>
    </lineage>
</organism>
<dbReference type="PROSITE" id="PS50042">
    <property type="entry name" value="CNMP_BINDING_3"/>
    <property type="match status" value="1"/>
</dbReference>
<feature type="region of interest" description="Disordered" evidence="15">
    <location>
        <begin position="686"/>
        <end position="725"/>
    </location>
</feature>
<dbReference type="Gene3D" id="2.60.120.10">
    <property type="entry name" value="Jelly Rolls"/>
    <property type="match status" value="3"/>
</dbReference>
<evidence type="ECO:0000256" key="12">
    <source>
        <dbReference type="ARBA" id="ARBA00023136"/>
    </source>
</evidence>
<evidence type="ECO:0000256" key="3">
    <source>
        <dbReference type="ARBA" id="ARBA00013274"/>
    </source>
</evidence>
<keyword evidence="19" id="KW-1185">Reference proteome</keyword>
<evidence type="ECO:0000256" key="9">
    <source>
        <dbReference type="ARBA" id="ARBA00022963"/>
    </source>
</evidence>
<protein>
    <recommendedName>
        <fullName evidence="4 14">Lysophospholipase NTE1</fullName>
        <ecNumber evidence="3 14">3.1.1.5</ecNumber>
    </recommendedName>
    <alternativeName>
        <fullName evidence="14">Intracellular phospholipase B</fullName>
    </alternativeName>
</protein>
<feature type="compositionally biased region" description="Basic and acidic residues" evidence="15">
    <location>
        <begin position="691"/>
        <end position="702"/>
    </location>
</feature>
<dbReference type="Pfam" id="PF00027">
    <property type="entry name" value="cNMP_binding"/>
    <property type="match status" value="1"/>
</dbReference>
<keyword evidence="10 14" id="KW-1133">Transmembrane helix</keyword>
<feature type="region of interest" description="Disordered" evidence="15">
    <location>
        <begin position="241"/>
        <end position="260"/>
    </location>
</feature>
<dbReference type="InParanoid" id="A0A165DDU4"/>
<dbReference type="GO" id="GO:0046470">
    <property type="term" value="P:phosphatidylcholine metabolic process"/>
    <property type="evidence" value="ECO:0007669"/>
    <property type="project" value="InterPro"/>
</dbReference>
<dbReference type="PROSITE" id="PS01237">
    <property type="entry name" value="UPF0028"/>
    <property type="match status" value="1"/>
</dbReference>
<dbReference type="OrthoDB" id="421051at2759"/>
<keyword evidence="5 14" id="KW-0812">Transmembrane</keyword>
<dbReference type="FunFam" id="3.40.1090.10:FF:000007">
    <property type="entry name" value="Lysophospholipase NTE1"/>
    <property type="match status" value="1"/>
</dbReference>
<dbReference type="Gene3D" id="3.40.1090.10">
    <property type="entry name" value="Cytosolic phospholipase A2 catalytic domain"/>
    <property type="match status" value="2"/>
</dbReference>
<evidence type="ECO:0000259" key="17">
    <source>
        <dbReference type="PROSITE" id="PS51635"/>
    </source>
</evidence>
<feature type="region of interest" description="Disordered" evidence="15">
    <location>
        <begin position="268"/>
        <end position="333"/>
    </location>
</feature>
<feature type="active site" description="Nucleophile" evidence="13">
    <location>
        <position position="1193"/>
    </location>
</feature>
<keyword evidence="9 13" id="KW-0442">Lipid degradation</keyword>
<sequence length="1465" mass="160333">MNDALETATAPPAAGQDSHPVVSLFAAFFWVILWLLSCIRSLVAFVTISIPRFIIYVLSYSLTLTLNFWTLAVLFVISGAALAVFIRIRYLGRYSNLREPPLTKPGAEELHPDVNAADPPPAFHDYLDDFLQAIRVFGFLEKPVFHELARHVQTRRLVAGDSLSLDQDKSFYCVMDGTVQVFAKAGSQGDEWTQWEGEDMNGYQLLNEVGTGSTLSSLFTILSLFTEDVQIAWKESNPDIARSTSLQRDDADVPTFDLAGSGPSSSFELVRVQRPRPQRSVSVSSEGSTIHPVVTEPPEDPSEPWEDARPVSRPDTPVAPRPPRTPGEAISQLNHGTIARATVDSTLAVIPAEAFRRLTKKFPKASGHIVQGKYTIYLFILTRFSRVTFHAAHKYLGLTSELLRTEKAINDLACHPLPDDFYARGGLQTLRHRLDALADADSSDEDDEDYFGNATQPSVQAAKLRVDTKPRQRVLDTQEVVESPVSKAPPPFTPYKSHGSRSAMNAGDLLTMTGHASAPYLPSNRPVSVVQTGGKKVSHLPSALTRSVGPGDVEFNLRDEVMGCIAKSIGLLQPPLGGSDSSAGADALGSPGVFSMRSGASSVSGQHRPLFNASFGGGLPMAMSHDESSSSLAGMSSSNDSLYPSGLDNDVEILFFAAGSSLVTAGEKNAGLFYVIDGFLDVSLPSDESSSDDHVPRTKERSTSTASKPTTSNSNSQPNEPEGRHLFTVKPGGIAGYLSSLTNTASYVDIKAKTDAYVGFLPAASLERLIEKSPIVLLTLAKRLISLLSPLVLQIDASLDWTQVDGGQVLWRPEDDSDCFYIVINGRLRALTEKPGGGVTIKGEYGQGDSTGELDVITRSPRRTTLHAIRDTELIRMPVTLFNAISARNPQATSQILRIIASRVRDEVDSSVAMPRLASITSGTGEVRRNNFNMKTVAILPVSQNIPIESFAKKLHAAFESIGAPTAYLNQASVMSHLGRHAFTRMGQLKVASWLTDQELRYRMVMYVVDSPVSAPWTQTCIRQADCILVVGAGDSPPATGEYERLLLSTKTTARKELVLLHPDRNVLPGSTREWLKNRPWVHAHMHVELPGLTVAKSSPSFNDPAAVIALKQLKDSVQSRLQRYTGYYPPGVAPRPHRPKHMNDFARLARRLCGKSVGVVLGGGGARGISHLGALRAFEEYGVPIDHIGGTSIGSFIGGLYAREMDIFSAKGKAKHFAGRVASVWRILSDITWPVVAYTTGHEFNRTIYKAFYDLHIEDMWLPYFCNTTNIRLSRMEIHETGYAWRFIRASMTLVGLLPPLSDNGDMLVDGGYLDNLPVPTMLSMGVNTVFAVDVGSLDDTSPRVFGDTVSGWWLLLNRWNPFSSQRNIPGITDIQARLAYVSSVVSLEEAKSLKGCLYMGMPVQDYGTLQFGLFAEIEEKGYRASCEMLERWKKEGRLPAMSDESQENLEKKKKGRSLRRNSI</sequence>
<dbReference type="Proteomes" id="UP000077266">
    <property type="component" value="Unassembled WGS sequence"/>
</dbReference>
<evidence type="ECO:0000313" key="19">
    <source>
        <dbReference type="Proteomes" id="UP000077266"/>
    </source>
</evidence>
<dbReference type="InterPro" id="IPR016035">
    <property type="entry name" value="Acyl_Trfase/lysoPLipase"/>
</dbReference>
<feature type="short sequence motif" description="GXGXXG" evidence="13">
    <location>
        <begin position="1164"/>
        <end position="1169"/>
    </location>
</feature>
<feature type="compositionally biased region" description="Basic residues" evidence="15">
    <location>
        <begin position="1453"/>
        <end position="1465"/>
    </location>
</feature>
<dbReference type="Pfam" id="PF01734">
    <property type="entry name" value="Patatin"/>
    <property type="match status" value="1"/>
</dbReference>
<evidence type="ECO:0000256" key="14">
    <source>
        <dbReference type="RuleBase" id="RU362043"/>
    </source>
</evidence>
<keyword evidence="7 13" id="KW-0378">Hydrolase</keyword>
<proteinExistence type="inferred from homology"/>
<dbReference type="EC" id="3.1.1.5" evidence="3 14"/>
<dbReference type="InterPro" id="IPR014710">
    <property type="entry name" value="RmlC-like_jellyroll"/>
</dbReference>
<name>A0A165DDU4_EXIGL</name>
<dbReference type="EMBL" id="KV426231">
    <property type="protein sequence ID" value="KZV84312.1"/>
    <property type="molecule type" value="Genomic_DNA"/>
</dbReference>
<evidence type="ECO:0000256" key="13">
    <source>
        <dbReference type="PROSITE-ProRule" id="PRU01161"/>
    </source>
</evidence>
<dbReference type="InterPro" id="IPR018490">
    <property type="entry name" value="cNMP-bd_dom_sf"/>
</dbReference>
<feature type="compositionally biased region" description="Polar residues" evidence="15">
    <location>
        <begin position="703"/>
        <end position="719"/>
    </location>
</feature>
<evidence type="ECO:0000256" key="15">
    <source>
        <dbReference type="SAM" id="MobiDB-lite"/>
    </source>
</evidence>
<keyword evidence="11 13" id="KW-0443">Lipid metabolism</keyword>
<dbReference type="PANTHER" id="PTHR14226:SF29">
    <property type="entry name" value="NEUROPATHY TARGET ESTERASE SWS"/>
    <property type="match status" value="1"/>
</dbReference>
<evidence type="ECO:0000256" key="7">
    <source>
        <dbReference type="ARBA" id="ARBA00022801"/>
    </source>
</evidence>
<feature type="region of interest" description="Disordered" evidence="15">
    <location>
        <begin position="1441"/>
        <end position="1465"/>
    </location>
</feature>
<comment type="function">
    <text evidence="14">Intracellular phospholipase B that catalyzes the double deacylation of phosphatidylcholine (PC) to glycerophosphocholine (GroPCho). Plays an important role in membrane lipid homeostasis.</text>
</comment>
<dbReference type="STRING" id="1314781.A0A165DDU4"/>
<feature type="short sequence motif" description="GXSXG" evidence="13">
    <location>
        <begin position="1191"/>
        <end position="1195"/>
    </location>
</feature>
<evidence type="ECO:0000256" key="6">
    <source>
        <dbReference type="ARBA" id="ARBA00022737"/>
    </source>
</evidence>
<comment type="catalytic activity">
    <reaction evidence="14">
        <text>a 1-acyl-sn-glycero-3-phosphocholine + H2O = sn-glycerol 3-phosphocholine + a fatty acid + H(+)</text>
        <dbReference type="Rhea" id="RHEA:15177"/>
        <dbReference type="ChEBI" id="CHEBI:15377"/>
        <dbReference type="ChEBI" id="CHEBI:15378"/>
        <dbReference type="ChEBI" id="CHEBI:16870"/>
        <dbReference type="ChEBI" id="CHEBI:28868"/>
        <dbReference type="ChEBI" id="CHEBI:58168"/>
        <dbReference type="EC" id="3.1.1.5"/>
    </reaction>
</comment>
<dbReference type="PROSITE" id="PS51635">
    <property type="entry name" value="PNPLA"/>
    <property type="match status" value="1"/>
</dbReference>
<comment type="similarity">
    <text evidence="2 14">Belongs to the NTE family.</text>
</comment>
<dbReference type="InterPro" id="IPR002641">
    <property type="entry name" value="PNPLA_dom"/>
</dbReference>
<dbReference type="InterPro" id="IPR001423">
    <property type="entry name" value="LysoPLipase_patatin_CS"/>
</dbReference>
<dbReference type="SUPFAM" id="SSF52151">
    <property type="entry name" value="FabD/lysophospholipase-like"/>
    <property type="match status" value="1"/>
</dbReference>
<dbReference type="GO" id="GO:0004622">
    <property type="term" value="F:phosphatidylcholine lysophospholipase activity"/>
    <property type="evidence" value="ECO:0007669"/>
    <property type="project" value="UniProtKB-EC"/>
</dbReference>
<evidence type="ECO:0000256" key="1">
    <source>
        <dbReference type="ARBA" id="ARBA00004586"/>
    </source>
</evidence>
<accession>A0A165DDU4</accession>
<keyword evidence="8 14" id="KW-0256">Endoplasmic reticulum</keyword>
<dbReference type="InterPro" id="IPR056556">
    <property type="entry name" value="NTE1_P-loop_dom"/>
</dbReference>
<evidence type="ECO:0000256" key="5">
    <source>
        <dbReference type="ARBA" id="ARBA00022692"/>
    </source>
</evidence>